<keyword evidence="2" id="KW-1185">Reference proteome</keyword>
<dbReference type="KEGG" id="vg:16194026"/>
<dbReference type="Proteomes" id="UP000202786">
    <property type="component" value="Segment"/>
</dbReference>
<evidence type="ECO:0000313" key="1">
    <source>
        <dbReference type="EMBL" id="AGM11510.1"/>
    </source>
</evidence>
<organism evidence="1 2">
    <name type="scientific">Halogranum tailed virus 1</name>
    <dbReference type="NCBI Taxonomy" id="1273749"/>
    <lineage>
        <taxon>Viruses</taxon>
        <taxon>Duplodnaviria</taxon>
        <taxon>Heunggongvirae</taxon>
        <taxon>Uroviricota</taxon>
        <taxon>Caudoviricetes</taxon>
        <taxon>Thumleimavirales</taxon>
        <taxon>Halomagnusviridae</taxon>
        <taxon>Hagravirus</taxon>
        <taxon>Hagravirus capitaneum</taxon>
        <taxon>Hagravirus HGTV1</taxon>
    </lineage>
</organism>
<name>R4T9B8_9CAUD</name>
<proteinExistence type="predicted"/>
<protein>
    <submittedName>
        <fullName evidence="1">Uncharacterized protein</fullName>
    </submittedName>
</protein>
<dbReference type="GeneID" id="16194026"/>
<reference evidence="1 2" key="1">
    <citation type="submission" date="2012-12" db="EMBL/GenBank/DDBJ databases">
        <authorList>
            <person name="Sencilo A."/>
            <person name="Jacobs-Sera D."/>
            <person name="Russell D.A."/>
            <person name="Ko C."/>
            <person name="Atanasova N."/>
            <person name="Osterlund E."/>
            <person name="Oksanen H.M."/>
            <person name="Bamford D.H."/>
            <person name="Hatfull G.F."/>
            <person name="Roine E."/>
            <person name="Hendrix R.W."/>
        </authorList>
    </citation>
    <scope>NUCLEOTIDE SEQUENCE [LARGE SCALE GENOMIC DNA]</scope>
</reference>
<accession>R4T9B8</accession>
<evidence type="ECO:0000313" key="2">
    <source>
        <dbReference type="Proteomes" id="UP000202786"/>
    </source>
</evidence>
<dbReference type="RefSeq" id="YP_008059388.1">
    <property type="nucleotide sequence ID" value="NC_021328.1"/>
</dbReference>
<dbReference type="EMBL" id="KC292026">
    <property type="protein sequence ID" value="AGM11510.1"/>
    <property type="molecule type" value="Genomic_DNA"/>
</dbReference>
<sequence>MGVSMETRELETGWITINSAVEHGVLYAIQAEVTLYGVAWFSMNINGADELKLQLVPTGNVRTKEVASKDLSSGSA</sequence>
<gene>
    <name evidence="1" type="primary">213</name>
    <name evidence="1" type="ORF">HGTV1_213</name>
</gene>